<evidence type="ECO:0000256" key="2">
    <source>
        <dbReference type="ARBA" id="ARBA00010996"/>
    </source>
</evidence>
<organism evidence="11 12">
    <name type="scientific">Biomphalaria glabrata</name>
    <name type="common">Bloodfluke planorb</name>
    <name type="synonym">Freshwater snail</name>
    <dbReference type="NCBI Taxonomy" id="6526"/>
    <lineage>
        <taxon>Eukaryota</taxon>
        <taxon>Metazoa</taxon>
        <taxon>Spiralia</taxon>
        <taxon>Lophotrochozoa</taxon>
        <taxon>Mollusca</taxon>
        <taxon>Gastropoda</taxon>
        <taxon>Heterobranchia</taxon>
        <taxon>Euthyneura</taxon>
        <taxon>Panpulmonata</taxon>
        <taxon>Hygrophila</taxon>
        <taxon>Lymnaeoidea</taxon>
        <taxon>Planorbidae</taxon>
        <taxon>Biomphalaria</taxon>
    </lineage>
</organism>
<feature type="binding site" evidence="9">
    <location>
        <position position="256"/>
    </location>
    <ligand>
        <name>Cu cation</name>
        <dbReference type="ChEBI" id="CHEBI:23378"/>
    </ligand>
</feature>
<dbReference type="Proteomes" id="UP000076420">
    <property type="component" value="Unassembled WGS sequence"/>
</dbReference>
<dbReference type="VEuPathDB" id="VectorBase:BGLAX_027354"/>
<dbReference type="InterPro" id="IPR036249">
    <property type="entry name" value="Thioredoxin-like_sf"/>
</dbReference>
<dbReference type="FunFam" id="3.40.30.10:FF:000013">
    <property type="entry name" value="Blast:Protein SCO1 homolog, mitochondrial"/>
    <property type="match status" value="1"/>
</dbReference>
<dbReference type="EnsemblMetazoa" id="BGLB002261-RB">
    <property type="protein sequence ID" value="BGLB002261-PB"/>
    <property type="gene ID" value="BGLB002261"/>
</dbReference>
<keyword evidence="10" id="KW-1015">Disulfide bond</keyword>
<dbReference type="STRING" id="6526.A0A2C9JGM5"/>
<comment type="subcellular location">
    <subcellularLocation>
        <location evidence="1 8">Mitochondrion inner membrane</location>
    </subcellularLocation>
</comment>
<dbReference type="SUPFAM" id="SSF52833">
    <property type="entry name" value="Thioredoxin-like"/>
    <property type="match status" value="1"/>
</dbReference>
<dbReference type="GO" id="GO:0033617">
    <property type="term" value="P:mitochondrial respiratory chain complex IV assembly"/>
    <property type="evidence" value="ECO:0007669"/>
    <property type="project" value="TreeGrafter"/>
</dbReference>
<evidence type="ECO:0000256" key="6">
    <source>
        <dbReference type="ARBA" id="ARBA00023128"/>
    </source>
</evidence>
<evidence type="ECO:0000313" key="12">
    <source>
        <dbReference type="Proteomes" id="UP000076420"/>
    </source>
</evidence>
<dbReference type="GO" id="GO:0005507">
    <property type="term" value="F:copper ion binding"/>
    <property type="evidence" value="ECO:0007669"/>
    <property type="project" value="InterPro"/>
</dbReference>
<dbReference type="RefSeq" id="XP_013070120.2">
    <property type="nucleotide sequence ID" value="XM_013214666.2"/>
</dbReference>
<dbReference type="InterPro" id="IPR003782">
    <property type="entry name" value="SCO1/SenC"/>
</dbReference>
<dbReference type="Gene3D" id="3.40.30.10">
    <property type="entry name" value="Glutaredoxin"/>
    <property type="match status" value="1"/>
</dbReference>
<protein>
    <recommendedName>
        <fullName evidence="13">Thioredoxin domain-containing protein</fullName>
    </recommendedName>
</protein>
<evidence type="ECO:0000256" key="7">
    <source>
        <dbReference type="ARBA" id="ARBA00023136"/>
    </source>
</evidence>
<dbReference type="PANTHER" id="PTHR12151">
    <property type="entry name" value="ELECTRON TRANSPORT PROTIN SCO1/SENC FAMILY MEMBER"/>
    <property type="match status" value="1"/>
</dbReference>
<keyword evidence="4 8" id="KW-0999">Mitochondrion inner membrane</keyword>
<comment type="subunit">
    <text evidence="8">Homodimer.</text>
</comment>
<dbReference type="Pfam" id="PF02630">
    <property type="entry name" value="SCO1-SenC"/>
    <property type="match status" value="1"/>
</dbReference>
<feature type="disulfide bond" description="Redox-active" evidence="10">
    <location>
        <begin position="164"/>
        <end position="168"/>
    </location>
</feature>
<evidence type="ECO:0008006" key="13">
    <source>
        <dbReference type="Google" id="ProtNLM"/>
    </source>
</evidence>
<keyword evidence="7" id="KW-0472">Membrane</keyword>
<reference evidence="11" key="1">
    <citation type="submission" date="2020-05" db="UniProtKB">
        <authorList>
            <consortium name="EnsemblMetazoa"/>
        </authorList>
    </citation>
    <scope>IDENTIFICATION</scope>
    <source>
        <strain evidence="11">BB02</strain>
    </source>
</reference>
<dbReference type="VEuPathDB" id="VectorBase:BGLB002261"/>
<evidence type="ECO:0000256" key="1">
    <source>
        <dbReference type="ARBA" id="ARBA00004273"/>
    </source>
</evidence>
<name>A0A2C9JGM5_BIOGL</name>
<evidence type="ECO:0000256" key="3">
    <source>
        <dbReference type="ARBA" id="ARBA00022723"/>
    </source>
</evidence>
<keyword evidence="8" id="KW-0143">Chaperone</keyword>
<evidence type="ECO:0000256" key="9">
    <source>
        <dbReference type="PIRSR" id="PIRSR037736-1"/>
    </source>
</evidence>
<evidence type="ECO:0000256" key="10">
    <source>
        <dbReference type="PIRSR" id="PIRSR603782-2"/>
    </source>
</evidence>
<accession>A0A2C9JGM5</accession>
<dbReference type="PANTHER" id="PTHR12151:SF2">
    <property type="entry name" value="PROTEIN SCO2 HOMOLOG, MITOCHONDRIAL"/>
    <property type="match status" value="1"/>
</dbReference>
<dbReference type="OrthoDB" id="270009at2759"/>
<keyword evidence="6 8" id="KW-0496">Mitochondrion</keyword>
<comment type="similarity">
    <text evidence="2 8">Belongs to the SCO1/2 family.</text>
</comment>
<dbReference type="GO" id="GO:0006878">
    <property type="term" value="P:intracellular copper ion homeostasis"/>
    <property type="evidence" value="ECO:0007669"/>
    <property type="project" value="UniProtKB-UniRule"/>
</dbReference>
<dbReference type="GO" id="GO:0016531">
    <property type="term" value="F:copper chaperone activity"/>
    <property type="evidence" value="ECO:0007669"/>
    <property type="project" value="InterPro"/>
</dbReference>
<keyword evidence="3 8" id="KW-0479">Metal-binding</keyword>
<feature type="binding site" evidence="9">
    <location>
        <position position="168"/>
    </location>
    <ligand>
        <name>Cu cation</name>
        <dbReference type="ChEBI" id="CHEBI:23378"/>
    </ligand>
</feature>
<proteinExistence type="inferred from homology"/>
<dbReference type="GO" id="GO:0005743">
    <property type="term" value="C:mitochondrial inner membrane"/>
    <property type="evidence" value="ECO:0007669"/>
    <property type="project" value="UniProtKB-SubCell"/>
</dbReference>
<dbReference type="PIRSF" id="PIRSF037736">
    <property type="entry name" value="SCO1"/>
    <property type="match status" value="1"/>
</dbReference>
<evidence type="ECO:0000256" key="4">
    <source>
        <dbReference type="ARBA" id="ARBA00022792"/>
    </source>
</evidence>
<evidence type="ECO:0000256" key="5">
    <source>
        <dbReference type="ARBA" id="ARBA00023008"/>
    </source>
</evidence>
<keyword evidence="5 8" id="KW-0186">Copper</keyword>
<gene>
    <name evidence="11" type="primary">106057466</name>
</gene>
<sequence length="299" mass="34942">MIKIMTTRPHIFLKFHRHFSHFRSHLDLIPKQVSLRQFCSNSRCMLLTSINKSWSSGSNNSYNYRSCQKYTTSSENSNKKSDGTVNIPWWGRLLIVSSIGAGVYYTYKSAEHEKELDNELYRYKEFEKINLGGDWTLIDHNGNKRSSTDFRGQWIIMYMGFTHCPDICPEEMEKLGTIVKTFDNSPHLPKLQPIFITLDPERDTPAVIKDYLKDFTSPRIVGFTGTEEEIKEVAKKFRAYFGKGPKDQDNDYIVDHTIIIYLINPKGEFVNYYSRSRTATEVIQSVTKHIEKYNELEKR</sequence>
<dbReference type="CDD" id="cd02968">
    <property type="entry name" value="SCO"/>
    <property type="match status" value="1"/>
</dbReference>
<dbReference type="KEGG" id="bgt:106057466"/>
<feature type="binding site" evidence="9">
    <location>
        <position position="164"/>
    </location>
    <ligand>
        <name>Cu cation</name>
        <dbReference type="ChEBI" id="CHEBI:23378"/>
    </ligand>
</feature>
<comment type="function">
    <text evidence="8">Copper metallochaperone essential for the synthesis and maturation of cytochrome c oxidase subunit II (MT-CO2/COX2) by facilitating the incorporation of copper into the Cu(A) site of MT-CO2/COX2.</text>
</comment>
<evidence type="ECO:0000256" key="8">
    <source>
        <dbReference type="PIRNR" id="PIRNR037736"/>
    </source>
</evidence>
<evidence type="ECO:0000313" key="11">
    <source>
        <dbReference type="EnsemblMetazoa" id="BGLB002261-PB"/>
    </source>
</evidence>
<dbReference type="AlphaFoldDB" id="A0A2C9JGM5"/>
<dbReference type="InterPro" id="IPR017276">
    <property type="entry name" value="Synth_of_cyt-c-oxidase_Sco1/2"/>
</dbReference>